<protein>
    <submittedName>
        <fullName evidence="1">Uncharacterized protein</fullName>
    </submittedName>
</protein>
<organism evidence="1 2">
    <name type="scientific">Cyphomyrmex costatus</name>
    <dbReference type="NCBI Taxonomy" id="456900"/>
    <lineage>
        <taxon>Eukaryota</taxon>
        <taxon>Metazoa</taxon>
        <taxon>Ecdysozoa</taxon>
        <taxon>Arthropoda</taxon>
        <taxon>Hexapoda</taxon>
        <taxon>Insecta</taxon>
        <taxon>Pterygota</taxon>
        <taxon>Neoptera</taxon>
        <taxon>Endopterygota</taxon>
        <taxon>Hymenoptera</taxon>
        <taxon>Apocrita</taxon>
        <taxon>Aculeata</taxon>
        <taxon>Formicoidea</taxon>
        <taxon>Formicidae</taxon>
        <taxon>Myrmicinae</taxon>
        <taxon>Cyphomyrmex</taxon>
    </lineage>
</organism>
<sequence length="254" mass="28982">MPNGLARRRGCTFTATEEDGRANAKNTKKKKKKLQSLSRGEKLALSRRQCYRSYSYLALRRYYPRPFLFGEKRLRSVAAQRQWPGRAVSYRLEGSIENHRENGEDGRTFGNNVKMGRRKWSGFITAPEVVFVRSAKTEVRRRKRPSKVASEAHLRNETINESLLMNKIVGRVADRSACNRKENRIKRALNGAIIHGNGNEGKHVDLNNRSTFAAAPTTKPIGKSCTEREDSITPFVLFIPFRRLSLGYSSKLHT</sequence>
<dbReference type="EMBL" id="KQ977220">
    <property type="protein sequence ID" value="KYN04828.1"/>
    <property type="molecule type" value="Genomic_DNA"/>
</dbReference>
<evidence type="ECO:0000313" key="1">
    <source>
        <dbReference type="EMBL" id="KYN04828.1"/>
    </source>
</evidence>
<reference evidence="1 2" key="1">
    <citation type="submission" date="2016-03" db="EMBL/GenBank/DDBJ databases">
        <title>Cyphomyrmex costatus WGS genome.</title>
        <authorList>
            <person name="Nygaard S."/>
            <person name="Hu H."/>
            <person name="Boomsma J."/>
            <person name="Zhang G."/>
        </authorList>
    </citation>
    <scope>NUCLEOTIDE SEQUENCE [LARGE SCALE GENOMIC DNA]</scope>
    <source>
        <strain evidence="1">MS0001</strain>
        <tissue evidence="1">Whole body</tissue>
    </source>
</reference>
<dbReference type="Proteomes" id="UP000078542">
    <property type="component" value="Unassembled WGS sequence"/>
</dbReference>
<evidence type="ECO:0000313" key="2">
    <source>
        <dbReference type="Proteomes" id="UP000078542"/>
    </source>
</evidence>
<name>A0A195CVW8_9HYME</name>
<keyword evidence="2" id="KW-1185">Reference proteome</keyword>
<accession>A0A195CVW8</accession>
<gene>
    <name evidence="1" type="ORF">ALC62_04212</name>
</gene>
<dbReference type="AlphaFoldDB" id="A0A195CVW8"/>
<proteinExistence type="predicted"/>